<protein>
    <submittedName>
        <fullName evidence="1">Uncharacterized protein</fullName>
    </submittedName>
</protein>
<accession>A0ABR1EC58</accession>
<dbReference type="EMBL" id="JAVFWL010000006">
    <property type="protein sequence ID" value="KAK6760038.1"/>
    <property type="molecule type" value="Genomic_DNA"/>
</dbReference>
<organism evidence="1 2">
    <name type="scientific">Necator americanus</name>
    <name type="common">Human hookworm</name>
    <dbReference type="NCBI Taxonomy" id="51031"/>
    <lineage>
        <taxon>Eukaryota</taxon>
        <taxon>Metazoa</taxon>
        <taxon>Ecdysozoa</taxon>
        <taxon>Nematoda</taxon>
        <taxon>Chromadorea</taxon>
        <taxon>Rhabditida</taxon>
        <taxon>Rhabditina</taxon>
        <taxon>Rhabditomorpha</taxon>
        <taxon>Strongyloidea</taxon>
        <taxon>Ancylostomatidae</taxon>
        <taxon>Bunostominae</taxon>
        <taxon>Necator</taxon>
    </lineage>
</organism>
<comment type="caution">
    <text evidence="1">The sequence shown here is derived from an EMBL/GenBank/DDBJ whole genome shotgun (WGS) entry which is preliminary data.</text>
</comment>
<reference evidence="1 2" key="1">
    <citation type="submission" date="2023-08" db="EMBL/GenBank/DDBJ databases">
        <title>A Necator americanus chromosomal reference genome.</title>
        <authorList>
            <person name="Ilik V."/>
            <person name="Petrzelkova K.J."/>
            <person name="Pardy F."/>
            <person name="Fuh T."/>
            <person name="Niatou-Singa F.S."/>
            <person name="Gouil Q."/>
            <person name="Baker L."/>
            <person name="Ritchie M.E."/>
            <person name="Jex A.R."/>
            <person name="Gazzola D."/>
            <person name="Li H."/>
            <person name="Toshio Fujiwara R."/>
            <person name="Zhan B."/>
            <person name="Aroian R.V."/>
            <person name="Pafco B."/>
            <person name="Schwarz E.M."/>
        </authorList>
    </citation>
    <scope>NUCLEOTIDE SEQUENCE [LARGE SCALE GENOMIC DNA]</scope>
    <source>
        <strain evidence="1 2">Aroian</strain>
        <tissue evidence="1">Whole animal</tissue>
    </source>
</reference>
<sequence>MMVLRDVVAAEVRRVVVIEVLQDDFPRPHYLHLTSCLLRVRRRWEQGSEDDYRRLHVVRRHQFPANYLYPVELGAIKGTIFLSKSRICPVAHDYISFTIGTRWCNKLPGIKMFGCTPSCWLAS</sequence>
<proteinExistence type="predicted"/>
<evidence type="ECO:0000313" key="1">
    <source>
        <dbReference type="EMBL" id="KAK6760038.1"/>
    </source>
</evidence>
<gene>
    <name evidence="1" type="primary">Necator_chrX.g21689</name>
    <name evidence="1" type="ORF">RB195_021528</name>
</gene>
<name>A0ABR1EC58_NECAM</name>
<dbReference type="Proteomes" id="UP001303046">
    <property type="component" value="Unassembled WGS sequence"/>
</dbReference>
<keyword evidence="2" id="KW-1185">Reference proteome</keyword>
<evidence type="ECO:0000313" key="2">
    <source>
        <dbReference type="Proteomes" id="UP001303046"/>
    </source>
</evidence>